<comment type="function">
    <text evidence="9">Condenses 4-methyl-5-(beta-hydroxyethyl)thiazole monophosphate (THZ-P) and 2-methyl-4-amino-5-hydroxymethyl pyrimidine pyrophosphate (HMP-PP) to form thiamine monophosphate (TMP).</text>
</comment>
<comment type="catalytic activity">
    <reaction evidence="8 9 10">
        <text>2-[(2R,5Z)-2-carboxy-4-methylthiazol-5(2H)-ylidene]ethyl phosphate + 4-amino-2-methyl-5-(diphosphooxymethyl)pyrimidine + 2 H(+) = thiamine phosphate + CO2 + diphosphate</text>
        <dbReference type="Rhea" id="RHEA:47844"/>
        <dbReference type="ChEBI" id="CHEBI:15378"/>
        <dbReference type="ChEBI" id="CHEBI:16526"/>
        <dbReference type="ChEBI" id="CHEBI:33019"/>
        <dbReference type="ChEBI" id="CHEBI:37575"/>
        <dbReference type="ChEBI" id="CHEBI:57841"/>
        <dbReference type="ChEBI" id="CHEBI:62899"/>
        <dbReference type="EC" id="2.5.1.3"/>
    </reaction>
</comment>
<evidence type="ECO:0000313" key="15">
    <source>
        <dbReference type="Proteomes" id="UP000762253"/>
    </source>
</evidence>
<dbReference type="Gene3D" id="3.20.20.70">
    <property type="entry name" value="Aldolase class I"/>
    <property type="match status" value="1"/>
</dbReference>
<dbReference type="InterPro" id="IPR036206">
    <property type="entry name" value="ThiamineP_synth_sf"/>
</dbReference>
<keyword evidence="2 9" id="KW-0808">Transferase</keyword>
<feature type="binding site" evidence="9">
    <location>
        <begin position="193"/>
        <end position="197"/>
    </location>
    <ligand>
        <name>4-amino-2-methyl-5-(diphosphooxymethyl)pyrimidine</name>
        <dbReference type="ChEBI" id="CHEBI:57841"/>
    </ligand>
</feature>
<comment type="caution">
    <text evidence="14">The sequence shown here is derived from an EMBL/GenBank/DDBJ whole genome shotgun (WGS) entry which is preliminary data.</text>
</comment>
<dbReference type="EMBL" id="QMEC01000049">
    <property type="protein sequence ID" value="NMF63893.1"/>
    <property type="molecule type" value="Genomic_DNA"/>
</dbReference>
<evidence type="ECO:0000256" key="5">
    <source>
        <dbReference type="ARBA" id="ARBA00022977"/>
    </source>
</evidence>
<dbReference type="InterPro" id="IPR022998">
    <property type="entry name" value="ThiamineP_synth_TenI"/>
</dbReference>
<dbReference type="Pfam" id="PF02581">
    <property type="entry name" value="TMP-TENI"/>
    <property type="match status" value="1"/>
</dbReference>
<reference evidence="14 15" key="1">
    <citation type="submission" date="2018-06" db="EMBL/GenBank/DDBJ databases">
        <title>Comparative genomics of Brasilonema spp. strains.</title>
        <authorList>
            <person name="Alvarenga D.O."/>
            <person name="Fiore M.F."/>
            <person name="Varani A.M."/>
        </authorList>
    </citation>
    <scope>NUCLEOTIDE SEQUENCE [LARGE SCALE GENOMIC DNA]</scope>
    <source>
        <strain evidence="14 15">UFV-OR1</strain>
    </source>
</reference>
<dbReference type="PANTHER" id="PTHR20857:SF15">
    <property type="entry name" value="THIAMINE-PHOSPHATE SYNTHASE"/>
    <property type="match status" value="1"/>
</dbReference>
<dbReference type="SUPFAM" id="SSF51391">
    <property type="entry name" value="Thiamin phosphate synthase"/>
    <property type="match status" value="1"/>
</dbReference>
<dbReference type="EC" id="2.5.1.3" evidence="9"/>
<dbReference type="Proteomes" id="UP000762253">
    <property type="component" value="Unassembled WGS sequence"/>
</dbReference>
<name>A0ABX1M5S2_9CYAN</name>
<feature type="region of interest" description="Thiamine-phosphate synthase" evidence="9">
    <location>
        <begin position="146"/>
        <end position="373"/>
    </location>
</feature>
<comment type="pathway">
    <text evidence="1 9 11">Cofactor biosynthesis; thiamine diphosphate biosynthesis; thiamine phosphate from 4-amino-2-methyl-5-diphosphomethylpyrimidine and 4-methyl-5-(2-phosphoethyl)-thiazole: step 1/1.</text>
</comment>
<keyword evidence="5 9" id="KW-0784">Thiamine biosynthesis</keyword>
<evidence type="ECO:0000256" key="7">
    <source>
        <dbReference type="ARBA" id="ARBA00047851"/>
    </source>
</evidence>
<evidence type="ECO:0000256" key="3">
    <source>
        <dbReference type="ARBA" id="ARBA00022723"/>
    </source>
</evidence>
<evidence type="ECO:0000259" key="13">
    <source>
        <dbReference type="Pfam" id="PF17792"/>
    </source>
</evidence>
<feature type="binding site" evidence="9">
    <location>
        <position position="245"/>
    </location>
    <ligand>
        <name>Mg(2+)</name>
        <dbReference type="ChEBI" id="CHEBI:18420"/>
    </ligand>
</feature>
<sequence>MKEADCYDESTNGVVVMVEPYSQTEQIQQVVYRILDANLDRAREGLRIIEEWCRFGLNNAQLAAQCKKERQEIAHWHTAELRAARNTPGDPGTDLTHPQEEQRTSIKSLLQANFCRVQEALRVLEEYSKLYNPNMGKACKQMRYRIYTLESTLMGRHRQQLLLRSRLYLVTSPGDRLVETVEAALKGGLTLVQYRDKTADDTVRLQQAKKLRQLCHDYGAIFLVNDRLDLALAVDADGVHLGQQDLPIAIARELLGPHRLIGRSTTKAAEMQAAIAEGADYVGVGPVYETPTKEGKAATGLEYVRYAAKNCSIPWFAIGGIDPNNVNEVIDAGANRVAVVRSLMQAEQPTLVTQFFLSQLISRMKPELGMSYV</sequence>
<dbReference type="PANTHER" id="PTHR20857">
    <property type="entry name" value="THIAMINE-PHOSPHATE PYROPHOSPHORYLASE"/>
    <property type="match status" value="1"/>
</dbReference>
<dbReference type="Pfam" id="PF17792">
    <property type="entry name" value="ThiD2"/>
    <property type="match status" value="1"/>
</dbReference>
<feature type="region of interest" description="Unknown" evidence="9">
    <location>
        <begin position="1"/>
        <end position="145"/>
    </location>
</feature>
<evidence type="ECO:0000256" key="2">
    <source>
        <dbReference type="ARBA" id="ARBA00022679"/>
    </source>
</evidence>
<dbReference type="GO" id="GO:0004789">
    <property type="term" value="F:thiamine-phosphate diphosphorylase activity"/>
    <property type="evidence" value="ECO:0007669"/>
    <property type="project" value="UniProtKB-EC"/>
</dbReference>
<feature type="domain" description="Thiamine phosphate synthase/TenI" evidence="12">
    <location>
        <begin position="167"/>
        <end position="342"/>
    </location>
</feature>
<dbReference type="InterPro" id="IPR016229">
    <property type="entry name" value="TMP_synthase_cyanobac_bac"/>
</dbReference>
<evidence type="ECO:0000256" key="9">
    <source>
        <dbReference type="HAMAP-Rule" id="MF_01327"/>
    </source>
</evidence>
<evidence type="ECO:0000259" key="12">
    <source>
        <dbReference type="Pfam" id="PF02581"/>
    </source>
</evidence>
<accession>A0ABX1M5S2</accession>
<dbReference type="HAMAP" id="MF_01327">
    <property type="entry name" value="TMP_synthase_cyanobact"/>
    <property type="match status" value="1"/>
</dbReference>
<protein>
    <recommendedName>
        <fullName evidence="9">Thiamine-phosphate synthase</fullName>
        <shortName evidence="9">TP synthase</shortName>
        <shortName evidence="9">TPS</shortName>
        <ecNumber evidence="9">2.5.1.3</ecNumber>
    </recommendedName>
    <alternativeName>
        <fullName evidence="9">Thiamine-phosphate pyrophosphorylase</fullName>
        <shortName evidence="9">TMP pyrophosphorylase</shortName>
        <shortName evidence="9">TMP-PPase</shortName>
    </alternativeName>
</protein>
<evidence type="ECO:0000256" key="11">
    <source>
        <dbReference type="RuleBase" id="RU004253"/>
    </source>
</evidence>
<feature type="binding site" evidence="9">
    <location>
        <begin position="290"/>
        <end position="292"/>
    </location>
    <ligand>
        <name>2-[(2R,5Z)-2-carboxy-4-methylthiazol-5(2H)-ylidene]ethyl phosphate</name>
        <dbReference type="ChEBI" id="CHEBI:62899"/>
    </ligand>
</feature>
<dbReference type="InterPro" id="IPR041397">
    <property type="entry name" value="ThiD2"/>
</dbReference>
<dbReference type="InterPro" id="IPR034291">
    <property type="entry name" value="TMP_synthase"/>
</dbReference>
<evidence type="ECO:0000256" key="6">
    <source>
        <dbReference type="ARBA" id="ARBA00047334"/>
    </source>
</evidence>
<evidence type="ECO:0000256" key="4">
    <source>
        <dbReference type="ARBA" id="ARBA00022842"/>
    </source>
</evidence>
<comment type="catalytic activity">
    <reaction evidence="7 9 10">
        <text>2-(2-carboxy-4-methylthiazol-5-yl)ethyl phosphate + 4-amino-2-methyl-5-(diphosphooxymethyl)pyrimidine + 2 H(+) = thiamine phosphate + CO2 + diphosphate</text>
        <dbReference type="Rhea" id="RHEA:47848"/>
        <dbReference type="ChEBI" id="CHEBI:15378"/>
        <dbReference type="ChEBI" id="CHEBI:16526"/>
        <dbReference type="ChEBI" id="CHEBI:33019"/>
        <dbReference type="ChEBI" id="CHEBI:37575"/>
        <dbReference type="ChEBI" id="CHEBI:57841"/>
        <dbReference type="ChEBI" id="CHEBI:62890"/>
        <dbReference type="EC" id="2.5.1.3"/>
    </reaction>
</comment>
<proteinExistence type="inferred from homology"/>
<comment type="catalytic activity">
    <reaction evidence="6 9 10">
        <text>4-methyl-5-(2-phosphooxyethyl)-thiazole + 4-amino-2-methyl-5-(diphosphooxymethyl)pyrimidine + H(+) = thiamine phosphate + diphosphate</text>
        <dbReference type="Rhea" id="RHEA:22328"/>
        <dbReference type="ChEBI" id="CHEBI:15378"/>
        <dbReference type="ChEBI" id="CHEBI:33019"/>
        <dbReference type="ChEBI" id="CHEBI:37575"/>
        <dbReference type="ChEBI" id="CHEBI:57841"/>
        <dbReference type="ChEBI" id="CHEBI:58296"/>
        <dbReference type="EC" id="2.5.1.3"/>
    </reaction>
</comment>
<feature type="binding site" evidence="9">
    <location>
        <position position="293"/>
    </location>
    <ligand>
        <name>4-amino-2-methyl-5-(diphosphooxymethyl)pyrimidine</name>
        <dbReference type="ChEBI" id="CHEBI:57841"/>
    </ligand>
</feature>
<dbReference type="NCBIfam" id="NF002727">
    <property type="entry name" value="PRK02615.1"/>
    <property type="match status" value="1"/>
</dbReference>
<evidence type="ECO:0000313" key="14">
    <source>
        <dbReference type="EMBL" id="NMF63893.1"/>
    </source>
</evidence>
<dbReference type="NCBIfam" id="TIGR00693">
    <property type="entry name" value="thiE"/>
    <property type="match status" value="1"/>
</dbReference>
<evidence type="ECO:0000256" key="1">
    <source>
        <dbReference type="ARBA" id="ARBA00005165"/>
    </source>
</evidence>
<feature type="binding site" evidence="9">
    <location>
        <position position="225"/>
    </location>
    <ligand>
        <name>4-amino-2-methyl-5-(diphosphooxymethyl)pyrimidine</name>
        <dbReference type="ChEBI" id="CHEBI:57841"/>
    </ligand>
</feature>
<feature type="binding site" evidence="9">
    <location>
        <position position="264"/>
    </location>
    <ligand>
        <name>4-amino-2-methyl-5-(diphosphooxymethyl)pyrimidine</name>
        <dbReference type="ChEBI" id="CHEBI:57841"/>
    </ligand>
</feature>
<gene>
    <name evidence="9" type="primary">thiE</name>
    <name evidence="14" type="ORF">DP115_14395</name>
</gene>
<comment type="similarity">
    <text evidence="9 10">Belongs to the thiamine-phosphate synthase family.</text>
</comment>
<dbReference type="PIRSF" id="PIRSF000512">
    <property type="entry name" value="TMP_PPase_Cyanobac_prd"/>
    <property type="match status" value="1"/>
</dbReference>
<keyword evidence="15" id="KW-1185">Reference proteome</keyword>
<evidence type="ECO:0000256" key="8">
    <source>
        <dbReference type="ARBA" id="ARBA00047883"/>
    </source>
</evidence>
<keyword evidence="3 9" id="KW-0479">Metal-binding</keyword>
<feature type="binding site" evidence="9">
    <location>
        <position position="320"/>
    </location>
    <ligand>
        <name>2-[(2R,5Z)-2-carboxy-4-methylthiazol-5(2H)-ylidene]ethyl phosphate</name>
        <dbReference type="ChEBI" id="CHEBI:62899"/>
    </ligand>
</feature>
<evidence type="ECO:0000256" key="10">
    <source>
        <dbReference type="RuleBase" id="RU003826"/>
    </source>
</evidence>
<dbReference type="HAMAP" id="MF_00097">
    <property type="entry name" value="TMP_synthase"/>
    <property type="match status" value="1"/>
</dbReference>
<feature type="domain" description="ThiD2" evidence="13">
    <location>
        <begin position="33"/>
        <end position="151"/>
    </location>
</feature>
<comment type="cofactor">
    <cofactor evidence="9">
        <name>Mg(2+)</name>
        <dbReference type="ChEBI" id="CHEBI:18420"/>
    </cofactor>
    <text evidence="9">Binds 1 Mg(2+) ion per subunit.</text>
</comment>
<dbReference type="InterPro" id="IPR013785">
    <property type="entry name" value="Aldolase_TIM"/>
</dbReference>
<feature type="binding site" evidence="9">
    <location>
        <position position="226"/>
    </location>
    <ligand>
        <name>Mg(2+)</name>
        <dbReference type="ChEBI" id="CHEBI:18420"/>
    </ligand>
</feature>
<dbReference type="RefSeq" id="WP_169265480.1">
    <property type="nucleotide sequence ID" value="NZ_QMEC01000049.1"/>
</dbReference>
<dbReference type="CDD" id="cd00564">
    <property type="entry name" value="TMP_TenI"/>
    <property type="match status" value="1"/>
</dbReference>
<keyword evidence="4 9" id="KW-0460">Magnesium</keyword>
<organism evidence="14 15">
    <name type="scientific">Brasilonema octagenarum UFV-OR1</name>
    <dbReference type="NCBI Taxonomy" id="417115"/>
    <lineage>
        <taxon>Bacteria</taxon>
        <taxon>Bacillati</taxon>
        <taxon>Cyanobacteriota</taxon>
        <taxon>Cyanophyceae</taxon>
        <taxon>Nostocales</taxon>
        <taxon>Scytonemataceae</taxon>
        <taxon>Brasilonema</taxon>
        <taxon>Octagenarum group</taxon>
    </lineage>
</organism>